<feature type="binding site" evidence="3">
    <location>
        <position position="292"/>
    </location>
    <ligand>
        <name>CTP</name>
        <dbReference type="ChEBI" id="CHEBI:37563"/>
    </ligand>
</feature>
<dbReference type="Gene3D" id="3.40.50.10300">
    <property type="entry name" value="CoaB-like"/>
    <property type="match status" value="1"/>
</dbReference>
<feature type="domain" description="DNA/pantothenate metabolism flavoprotein C-terminal" evidence="6">
    <location>
        <begin position="200"/>
        <end position="411"/>
    </location>
</feature>
<keyword evidence="2 3" id="KW-0456">Lyase</keyword>
<comment type="function">
    <text evidence="3">Catalyzes two sequential steps in the biosynthesis of coenzyme A. In the first step cysteine is conjugated to 4'-phosphopantothenate to form 4-phosphopantothenoylcysteine. In the second step the latter compound is decarboxylated to form 4'-phosphopantotheine.</text>
</comment>
<dbReference type="InterPro" id="IPR036551">
    <property type="entry name" value="Flavin_trans-like"/>
</dbReference>
<dbReference type="HAMAP" id="MF_02225">
    <property type="entry name" value="CoaBC"/>
    <property type="match status" value="1"/>
</dbReference>
<feature type="binding site" evidence="3">
    <location>
        <begin position="320"/>
        <end position="323"/>
    </location>
    <ligand>
        <name>CTP</name>
        <dbReference type="ChEBI" id="CHEBI:37563"/>
    </ligand>
</feature>
<comment type="function">
    <text evidence="4">Catalyzes two steps in the biosynthesis of coenzyme A. In the first step cysteine is conjugated to 4'-phosphopantothenate to form 4-phosphopantothenoylcysteine, in the latter compound is decarboxylated to form 4'-phosphopantotheine.</text>
</comment>
<comment type="pathway">
    <text evidence="3 4">Cofactor biosynthesis; coenzyme A biosynthesis; CoA from (R)-pantothenate: step 3/5.</text>
</comment>
<feature type="binding site" evidence="3">
    <location>
        <position position="354"/>
    </location>
    <ligand>
        <name>CTP</name>
        <dbReference type="ChEBI" id="CHEBI:37563"/>
    </ligand>
</feature>
<dbReference type="InterPro" id="IPR005252">
    <property type="entry name" value="CoaBC"/>
</dbReference>
<evidence type="ECO:0000259" key="5">
    <source>
        <dbReference type="Pfam" id="PF02441"/>
    </source>
</evidence>
<feature type="binding site" evidence="3">
    <location>
        <position position="302"/>
    </location>
    <ligand>
        <name>CTP</name>
        <dbReference type="ChEBI" id="CHEBI:37563"/>
    </ligand>
</feature>
<dbReference type="PANTHER" id="PTHR14359">
    <property type="entry name" value="HOMO-OLIGOMERIC FLAVIN CONTAINING CYS DECARBOXYLASE FAMILY"/>
    <property type="match status" value="1"/>
</dbReference>
<feature type="binding site" evidence="3">
    <location>
        <position position="340"/>
    </location>
    <ligand>
        <name>CTP</name>
        <dbReference type="ChEBI" id="CHEBI:37563"/>
    </ligand>
</feature>
<keyword evidence="3 4" id="KW-0436">Ligase</keyword>
<comment type="pathway">
    <text evidence="3 4">Cofactor biosynthesis; coenzyme A biosynthesis; CoA from (R)-pantothenate: step 2/5.</text>
</comment>
<comment type="catalytic activity">
    <reaction evidence="3 4">
        <text>N-[(R)-4-phosphopantothenoyl]-L-cysteine + H(+) = (R)-4'-phosphopantetheine + CO2</text>
        <dbReference type="Rhea" id="RHEA:16793"/>
        <dbReference type="ChEBI" id="CHEBI:15378"/>
        <dbReference type="ChEBI" id="CHEBI:16526"/>
        <dbReference type="ChEBI" id="CHEBI:59458"/>
        <dbReference type="ChEBI" id="CHEBI:61723"/>
        <dbReference type="EC" id="4.1.1.36"/>
    </reaction>
</comment>
<dbReference type="GO" id="GO:0004632">
    <property type="term" value="F:phosphopantothenate--cysteine ligase activity"/>
    <property type="evidence" value="ECO:0007669"/>
    <property type="project" value="UniProtKB-EC"/>
</dbReference>
<dbReference type="Pfam" id="PF02441">
    <property type="entry name" value="Flavoprotein"/>
    <property type="match status" value="1"/>
</dbReference>
<keyword evidence="3 4" id="KW-0285">Flavoprotein</keyword>
<name>A0ABU2HSR8_9RHOB</name>
<dbReference type="SUPFAM" id="SSF102645">
    <property type="entry name" value="CoaB-like"/>
    <property type="match status" value="1"/>
</dbReference>
<dbReference type="EC" id="6.3.2.5" evidence="3"/>
<comment type="cofactor">
    <cofactor evidence="3">
        <name>FMN</name>
        <dbReference type="ChEBI" id="CHEBI:58210"/>
    </cofactor>
    <text evidence="3">Binds 1 FMN per subunit.</text>
</comment>
<dbReference type="PANTHER" id="PTHR14359:SF6">
    <property type="entry name" value="PHOSPHOPANTOTHENOYLCYSTEINE DECARBOXYLASE"/>
    <property type="match status" value="1"/>
</dbReference>
<dbReference type="InterPro" id="IPR003382">
    <property type="entry name" value="Flavoprotein"/>
</dbReference>
<dbReference type="NCBIfam" id="TIGR00521">
    <property type="entry name" value="coaBC_dfp"/>
    <property type="match status" value="1"/>
</dbReference>
<dbReference type="EC" id="4.1.1.36" evidence="3"/>
<dbReference type="EMBL" id="JAVQLW010000001">
    <property type="protein sequence ID" value="MDS9468083.1"/>
    <property type="molecule type" value="Genomic_DNA"/>
</dbReference>
<evidence type="ECO:0000256" key="4">
    <source>
        <dbReference type="RuleBase" id="RU364078"/>
    </source>
</evidence>
<keyword evidence="3" id="KW-0511">Multifunctional enzyme</keyword>
<sequence length="425" mass="45021">MLGSRVLLIVGGGIAAFKMPELIRMMRREGIAVVPVLTSAGAEFVTPLTLSALAESACHTELFDLTRESEMGHIQLSRSADLVVVAPATADLMAKMASGLANDLASTLLLATDKPVLIAPAMNVRMWEHPATARNRAVLERDGISFIGPDEGEMACGEYGAGRMAEPEAILDAIRIMLGASRPLQLASEWIKNAPVDHRLSGKHVIVTSGPTHEPIDPVRYIANRSSGAQGTAIAAALRDLGARVSFVTGPAEVPPPHGVDVIRVQTAEEMRRAVEAALPADAAVMAAAVADWRVSNANGSKIKKDGSGRPPVLEFTENPDILAWIGALEAGRPELVVGFAAETDDVILHASSKRMRKRADWIVANDVRPETGIMGGAENAVTLITHEGAEEWPRMAKSDVAIRLAERIADSLTGSVLFGAEVDA</sequence>
<feature type="region of interest" description="Phosphopantothenate--cysteine ligase" evidence="3">
    <location>
        <begin position="205"/>
        <end position="425"/>
    </location>
</feature>
<feature type="binding site" evidence="3">
    <location>
        <position position="358"/>
    </location>
    <ligand>
        <name>CTP</name>
        <dbReference type="ChEBI" id="CHEBI:37563"/>
    </ligand>
</feature>
<keyword evidence="8" id="KW-1185">Reference proteome</keyword>
<evidence type="ECO:0000313" key="7">
    <source>
        <dbReference type="EMBL" id="MDS9468083.1"/>
    </source>
</evidence>
<comment type="similarity">
    <text evidence="3 4">In the N-terminal section; belongs to the HFCD (homo-oligomeric flavin containing Cys decarboxylase) superfamily.</text>
</comment>
<dbReference type="SUPFAM" id="SSF52507">
    <property type="entry name" value="Homo-oligomeric flavin-containing Cys decarboxylases, HFCD"/>
    <property type="match status" value="1"/>
</dbReference>
<evidence type="ECO:0000256" key="1">
    <source>
        <dbReference type="ARBA" id="ARBA00022793"/>
    </source>
</evidence>
<evidence type="ECO:0000259" key="6">
    <source>
        <dbReference type="Pfam" id="PF04127"/>
    </source>
</evidence>
<evidence type="ECO:0000256" key="2">
    <source>
        <dbReference type="ARBA" id="ARBA00023239"/>
    </source>
</evidence>
<gene>
    <name evidence="3 7" type="primary">coaBC</name>
    <name evidence="7" type="ORF">RGQ15_10945</name>
</gene>
<keyword evidence="3 4" id="KW-0288">FMN</keyword>
<comment type="similarity">
    <text evidence="3 4">In the C-terminal section; belongs to the PPC synthetase family.</text>
</comment>
<dbReference type="RefSeq" id="WP_311160253.1">
    <property type="nucleotide sequence ID" value="NZ_JAVQLW010000001.1"/>
</dbReference>
<feature type="region of interest" description="Phosphopantothenoylcysteine decarboxylase" evidence="3">
    <location>
        <begin position="1"/>
        <end position="204"/>
    </location>
</feature>
<comment type="catalytic activity">
    <reaction evidence="3 4">
        <text>(R)-4'-phosphopantothenate + L-cysteine + CTP = N-[(R)-4-phosphopantothenoyl]-L-cysteine + CMP + diphosphate + H(+)</text>
        <dbReference type="Rhea" id="RHEA:19397"/>
        <dbReference type="ChEBI" id="CHEBI:10986"/>
        <dbReference type="ChEBI" id="CHEBI:15378"/>
        <dbReference type="ChEBI" id="CHEBI:33019"/>
        <dbReference type="ChEBI" id="CHEBI:35235"/>
        <dbReference type="ChEBI" id="CHEBI:37563"/>
        <dbReference type="ChEBI" id="CHEBI:59458"/>
        <dbReference type="ChEBI" id="CHEBI:60377"/>
        <dbReference type="EC" id="6.3.2.5"/>
    </reaction>
</comment>
<proteinExistence type="inferred from homology"/>
<evidence type="ECO:0000256" key="3">
    <source>
        <dbReference type="HAMAP-Rule" id="MF_02225"/>
    </source>
</evidence>
<comment type="caution">
    <text evidence="3">Lacks conserved residue(s) required for the propagation of feature annotation.</text>
</comment>
<protein>
    <recommendedName>
        <fullName evidence="3">Coenzyme A biosynthesis bifunctional protein CoaBC</fullName>
    </recommendedName>
    <alternativeName>
        <fullName evidence="3">DNA/pantothenate metabolism flavoprotein</fullName>
    </alternativeName>
    <alternativeName>
        <fullName evidence="3">Phosphopantothenoylcysteine synthetase/decarboxylase</fullName>
        <shortName evidence="3">PPCS-PPCDC</shortName>
    </alternativeName>
    <domain>
        <recommendedName>
            <fullName evidence="3">Phosphopantothenoylcysteine decarboxylase</fullName>
            <shortName evidence="3">PPC decarboxylase</shortName>
            <shortName evidence="3">PPC-DC</shortName>
            <ecNumber evidence="3">4.1.1.36</ecNumber>
        </recommendedName>
        <alternativeName>
            <fullName evidence="3">CoaC</fullName>
        </alternativeName>
    </domain>
    <domain>
        <recommendedName>
            <fullName evidence="3">Phosphopantothenate--cysteine ligase</fullName>
            <ecNumber evidence="3">6.3.2.5</ecNumber>
        </recommendedName>
        <alternativeName>
            <fullName evidence="3">CoaB</fullName>
        </alternativeName>
        <alternativeName>
            <fullName evidence="3">Phosphopantothenoylcysteine synthetase</fullName>
            <shortName evidence="3">PPC synthetase</shortName>
            <shortName evidence="3">PPC-S</shortName>
        </alternativeName>
    </domain>
</protein>
<dbReference type="Gene3D" id="3.40.50.1950">
    <property type="entry name" value="Flavin prenyltransferase-like"/>
    <property type="match status" value="1"/>
</dbReference>
<accession>A0ABU2HSR8</accession>
<evidence type="ECO:0000313" key="8">
    <source>
        <dbReference type="Proteomes" id="UP001269144"/>
    </source>
</evidence>
<comment type="caution">
    <text evidence="7">The sequence shown here is derived from an EMBL/GenBank/DDBJ whole genome shotgun (WGS) entry which is preliminary data.</text>
</comment>
<dbReference type="GO" id="GO:0004633">
    <property type="term" value="F:phosphopantothenoylcysteine decarboxylase activity"/>
    <property type="evidence" value="ECO:0007669"/>
    <property type="project" value="UniProtKB-EC"/>
</dbReference>
<organism evidence="7 8">
    <name type="scientific">Paracoccus aurantius</name>
    <dbReference type="NCBI Taxonomy" id="3073814"/>
    <lineage>
        <taxon>Bacteria</taxon>
        <taxon>Pseudomonadati</taxon>
        <taxon>Pseudomonadota</taxon>
        <taxon>Alphaproteobacteria</taxon>
        <taxon>Rhodobacterales</taxon>
        <taxon>Paracoccaceae</taxon>
        <taxon>Paracoccus</taxon>
    </lineage>
</organism>
<keyword evidence="1 3" id="KW-0210">Decarboxylase</keyword>
<feature type="domain" description="Flavoprotein" evidence="5">
    <location>
        <begin position="5"/>
        <end position="175"/>
    </location>
</feature>
<comment type="cofactor">
    <cofactor evidence="3">
        <name>Mg(2+)</name>
        <dbReference type="ChEBI" id="CHEBI:18420"/>
    </cofactor>
</comment>
<dbReference type="InterPro" id="IPR035929">
    <property type="entry name" value="CoaB-like_sf"/>
</dbReference>
<dbReference type="InterPro" id="IPR007085">
    <property type="entry name" value="DNA/pantothenate-metab_flavo_C"/>
</dbReference>
<reference evidence="8" key="1">
    <citation type="submission" date="2023-07" db="EMBL/GenBank/DDBJ databases">
        <title>Paracoccus sp. MBLB3053 whole genome sequence.</title>
        <authorList>
            <person name="Hwang C.Y."/>
            <person name="Cho E.-S."/>
            <person name="Seo M.-J."/>
        </authorList>
    </citation>
    <scope>NUCLEOTIDE SEQUENCE [LARGE SCALE GENOMIC DNA]</scope>
    <source>
        <strain evidence="8">MBLB3053</strain>
    </source>
</reference>
<feature type="active site" description="Proton donor" evidence="3">
    <location>
        <position position="156"/>
    </location>
</feature>
<keyword evidence="3" id="KW-0460">Magnesium</keyword>
<keyword evidence="3" id="KW-0479">Metal-binding</keyword>
<dbReference type="Proteomes" id="UP001269144">
    <property type="component" value="Unassembled WGS sequence"/>
</dbReference>
<dbReference type="Pfam" id="PF04127">
    <property type="entry name" value="DFP"/>
    <property type="match status" value="1"/>
</dbReference>